<evidence type="ECO:0000256" key="2">
    <source>
        <dbReference type="ARBA" id="ARBA00022963"/>
    </source>
</evidence>
<evidence type="ECO:0000313" key="4">
    <source>
        <dbReference type="EMBL" id="KAJ7414796.1"/>
    </source>
</evidence>
<keyword evidence="1" id="KW-0378">Hydrolase</keyword>
<proteinExistence type="predicted"/>
<sequence>MGSPFAWSLLQVGAVPAQHEGEFPPNPLVFPENCVLSRCCCLCLAWPCYAPGITTKEDNCCGCNVLTIWRHFLDENVTSVDIVYTSCHDNVYETPFYVAVDHNKKKVVISI</sequence>
<evidence type="ECO:0000256" key="1">
    <source>
        <dbReference type="ARBA" id="ARBA00022801"/>
    </source>
</evidence>
<keyword evidence="2" id="KW-0442">Lipid degradation</keyword>
<evidence type="ECO:0000313" key="5">
    <source>
        <dbReference type="Proteomes" id="UP001145742"/>
    </source>
</evidence>
<evidence type="ECO:0000256" key="3">
    <source>
        <dbReference type="ARBA" id="ARBA00023098"/>
    </source>
</evidence>
<keyword evidence="5" id="KW-1185">Reference proteome</keyword>
<dbReference type="EMBL" id="WHWB01034030">
    <property type="protein sequence ID" value="KAJ7414796.1"/>
    <property type="molecule type" value="Genomic_DNA"/>
</dbReference>
<keyword evidence="3" id="KW-0443">Lipid metabolism</keyword>
<dbReference type="PANTHER" id="PTHR45792">
    <property type="entry name" value="DIACYLGLYCEROL LIPASE HOMOLOG-RELATED"/>
    <property type="match status" value="1"/>
</dbReference>
<gene>
    <name evidence="4" type="ORF">WISP_81378</name>
</gene>
<dbReference type="Proteomes" id="UP001145742">
    <property type="component" value="Unassembled WGS sequence"/>
</dbReference>
<accession>A0ABQ9DA75</accession>
<protein>
    <submittedName>
        <fullName evidence="4">Uncharacterized protein</fullName>
    </submittedName>
</protein>
<comment type="caution">
    <text evidence="4">The sequence shown here is derived from an EMBL/GenBank/DDBJ whole genome shotgun (WGS) entry which is preliminary data.</text>
</comment>
<dbReference type="InterPro" id="IPR052214">
    <property type="entry name" value="DAG_Lipase-Related"/>
</dbReference>
<name>A0ABQ9DA75_9PASS</name>
<dbReference type="PANTHER" id="PTHR45792:SF8">
    <property type="entry name" value="DIACYLGLYCEROL LIPASE-ALPHA"/>
    <property type="match status" value="1"/>
</dbReference>
<organism evidence="4 5">
    <name type="scientific">Willisornis vidua</name>
    <name type="common">Xingu scale-backed antbird</name>
    <dbReference type="NCBI Taxonomy" id="1566151"/>
    <lineage>
        <taxon>Eukaryota</taxon>
        <taxon>Metazoa</taxon>
        <taxon>Chordata</taxon>
        <taxon>Craniata</taxon>
        <taxon>Vertebrata</taxon>
        <taxon>Euteleostomi</taxon>
        <taxon>Archelosauria</taxon>
        <taxon>Archosauria</taxon>
        <taxon>Dinosauria</taxon>
        <taxon>Saurischia</taxon>
        <taxon>Theropoda</taxon>
        <taxon>Coelurosauria</taxon>
        <taxon>Aves</taxon>
        <taxon>Neognathae</taxon>
        <taxon>Neoaves</taxon>
        <taxon>Telluraves</taxon>
        <taxon>Australaves</taxon>
        <taxon>Passeriformes</taxon>
        <taxon>Thamnophilidae</taxon>
        <taxon>Willisornis</taxon>
    </lineage>
</organism>
<reference evidence="4" key="1">
    <citation type="submission" date="2019-10" db="EMBL/GenBank/DDBJ databases">
        <authorList>
            <person name="Soares A.E.R."/>
            <person name="Aleixo A."/>
            <person name="Schneider P."/>
            <person name="Miyaki C.Y."/>
            <person name="Schneider M.P."/>
            <person name="Mello C."/>
            <person name="Vasconcelos A.T.R."/>
        </authorList>
    </citation>
    <scope>NUCLEOTIDE SEQUENCE</scope>
    <source>
        <tissue evidence="4">Muscle</tissue>
    </source>
</reference>